<evidence type="ECO:0000313" key="4">
    <source>
        <dbReference type="Proteomes" id="UP000604737"/>
    </source>
</evidence>
<name>A0ABQ3H6B4_9NEIS</name>
<dbReference type="Proteomes" id="UP000604737">
    <property type="component" value="Unassembled WGS sequence"/>
</dbReference>
<dbReference type="InterPro" id="IPR032816">
    <property type="entry name" value="VTT_dom"/>
</dbReference>
<feature type="transmembrane region" description="Helical" evidence="1">
    <location>
        <begin position="39"/>
        <end position="63"/>
    </location>
</feature>
<keyword evidence="1" id="KW-0812">Transmembrane</keyword>
<dbReference type="InterPro" id="IPR051311">
    <property type="entry name" value="DedA_domain"/>
</dbReference>
<evidence type="ECO:0000259" key="2">
    <source>
        <dbReference type="Pfam" id="PF09335"/>
    </source>
</evidence>
<keyword evidence="4" id="KW-1185">Reference proteome</keyword>
<proteinExistence type="predicted"/>
<dbReference type="PANTHER" id="PTHR42709">
    <property type="entry name" value="ALKALINE PHOSPHATASE LIKE PROTEIN"/>
    <property type="match status" value="1"/>
</dbReference>
<feature type="transmembrane region" description="Helical" evidence="1">
    <location>
        <begin position="12"/>
        <end position="33"/>
    </location>
</feature>
<feature type="transmembrane region" description="Helical" evidence="1">
    <location>
        <begin position="158"/>
        <end position="177"/>
    </location>
</feature>
<keyword evidence="1" id="KW-1133">Transmembrane helix</keyword>
<organism evidence="3 4">
    <name type="scientific">Jeongeupia chitinilytica</name>
    <dbReference type="NCBI Taxonomy" id="1041641"/>
    <lineage>
        <taxon>Bacteria</taxon>
        <taxon>Pseudomonadati</taxon>
        <taxon>Pseudomonadota</taxon>
        <taxon>Betaproteobacteria</taxon>
        <taxon>Neisseriales</taxon>
        <taxon>Chitinibacteraceae</taxon>
        <taxon>Jeongeupia</taxon>
    </lineage>
</organism>
<dbReference type="PANTHER" id="PTHR42709:SF2">
    <property type="entry name" value="INNER MEMBRANE PROTEIN YOHD"/>
    <property type="match status" value="1"/>
</dbReference>
<evidence type="ECO:0000256" key="1">
    <source>
        <dbReference type="SAM" id="Phobius"/>
    </source>
</evidence>
<accession>A0ABQ3H6B4</accession>
<dbReference type="RefSeq" id="WP_189462044.1">
    <property type="nucleotide sequence ID" value="NZ_BMYO01000010.1"/>
</dbReference>
<feature type="domain" description="VTT" evidence="2">
    <location>
        <begin position="23"/>
        <end position="143"/>
    </location>
</feature>
<dbReference type="EMBL" id="BMYO01000010">
    <property type="protein sequence ID" value="GHD68295.1"/>
    <property type="molecule type" value="Genomic_DNA"/>
</dbReference>
<keyword evidence="1" id="KW-0472">Membrane</keyword>
<evidence type="ECO:0000313" key="3">
    <source>
        <dbReference type="EMBL" id="GHD68295.1"/>
    </source>
</evidence>
<comment type="caution">
    <text evidence="3">The sequence shown here is derived from an EMBL/GenBank/DDBJ whole genome shotgun (WGS) entry which is preliminary data.</text>
</comment>
<dbReference type="Pfam" id="PF09335">
    <property type="entry name" value="VTT_dom"/>
    <property type="match status" value="1"/>
</dbReference>
<protein>
    <submittedName>
        <fullName evidence="3">Membrane protein</fullName>
    </submittedName>
</protein>
<feature type="transmembrane region" description="Helical" evidence="1">
    <location>
        <begin position="126"/>
        <end position="146"/>
    </location>
</feature>
<gene>
    <name evidence="3" type="ORF">GCM10007350_33210</name>
</gene>
<sequence>MPFAHLLAEYGYLALFIGCLLEGETLLILAGFAAHQGYLSLPLVLLVAFCGGTLGDQLFFLLGHRYGPRLIARFPGYRPAVDRVNALLHRYHSWLIVGIRFMYGLRIVGPVTIGASRLPFWRFAPFNLLGAALWAGLVGGAGYAFGQSMQWLFTDFERYERLALIGIVTVCVLIAVLRRLRRRSRPNRGPESARPDDDYS</sequence>
<reference evidence="4" key="1">
    <citation type="journal article" date="2019" name="Int. J. Syst. Evol. Microbiol.">
        <title>The Global Catalogue of Microorganisms (GCM) 10K type strain sequencing project: providing services to taxonomists for standard genome sequencing and annotation.</title>
        <authorList>
            <consortium name="The Broad Institute Genomics Platform"/>
            <consortium name="The Broad Institute Genome Sequencing Center for Infectious Disease"/>
            <person name="Wu L."/>
            <person name="Ma J."/>
        </authorList>
    </citation>
    <scope>NUCLEOTIDE SEQUENCE [LARGE SCALE GENOMIC DNA]</scope>
    <source>
        <strain evidence="4">KCTC 23701</strain>
    </source>
</reference>